<dbReference type="InterPro" id="IPR001584">
    <property type="entry name" value="Integrase_cat-core"/>
</dbReference>
<dbReference type="CDD" id="cd09274">
    <property type="entry name" value="RNase_HI_RT_Ty3"/>
    <property type="match status" value="1"/>
</dbReference>
<evidence type="ECO:0000259" key="3">
    <source>
        <dbReference type="PROSITE" id="PS50994"/>
    </source>
</evidence>
<dbReference type="Gene3D" id="3.30.70.270">
    <property type="match status" value="1"/>
</dbReference>
<feature type="compositionally biased region" description="Low complexity" evidence="1">
    <location>
        <begin position="321"/>
        <end position="330"/>
    </location>
</feature>
<dbReference type="EMBL" id="CAJOBR010003449">
    <property type="protein sequence ID" value="CAF4738486.1"/>
    <property type="molecule type" value="Genomic_DNA"/>
</dbReference>
<dbReference type="Pfam" id="PF17921">
    <property type="entry name" value="Integrase_H2C2"/>
    <property type="match status" value="1"/>
</dbReference>
<dbReference type="FunFam" id="1.10.340.70:FF:000001">
    <property type="entry name" value="Retrovirus-related Pol polyprotein from transposon gypsy-like Protein"/>
    <property type="match status" value="1"/>
</dbReference>
<dbReference type="Gene3D" id="3.10.10.10">
    <property type="entry name" value="HIV Type 1 Reverse Transcriptase, subunit A, domain 1"/>
    <property type="match status" value="1"/>
</dbReference>
<dbReference type="Gene3D" id="3.30.420.10">
    <property type="entry name" value="Ribonuclease H-like superfamily/Ribonuclease H"/>
    <property type="match status" value="1"/>
</dbReference>
<dbReference type="PANTHER" id="PTHR37984">
    <property type="entry name" value="PROTEIN CBG26694"/>
    <property type="match status" value="1"/>
</dbReference>
<evidence type="ECO:0008006" key="6">
    <source>
        <dbReference type="Google" id="ProtNLM"/>
    </source>
</evidence>
<evidence type="ECO:0000259" key="2">
    <source>
        <dbReference type="PROSITE" id="PS50878"/>
    </source>
</evidence>
<accession>A0A821KNT8</accession>
<dbReference type="Pfam" id="PF17919">
    <property type="entry name" value="RT_RNaseH_2"/>
    <property type="match status" value="1"/>
</dbReference>
<dbReference type="Pfam" id="PF00665">
    <property type="entry name" value="rve"/>
    <property type="match status" value="1"/>
</dbReference>
<feature type="compositionally biased region" description="Low complexity" evidence="1">
    <location>
        <begin position="301"/>
        <end position="313"/>
    </location>
</feature>
<dbReference type="GO" id="GO:0015074">
    <property type="term" value="P:DNA integration"/>
    <property type="evidence" value="ECO:0007669"/>
    <property type="project" value="InterPro"/>
</dbReference>
<dbReference type="PANTHER" id="PTHR37984:SF15">
    <property type="entry name" value="INTEGRASE CATALYTIC DOMAIN-CONTAINING PROTEIN"/>
    <property type="match status" value="1"/>
</dbReference>
<evidence type="ECO:0000313" key="5">
    <source>
        <dbReference type="Proteomes" id="UP000663848"/>
    </source>
</evidence>
<proteinExistence type="predicted"/>
<dbReference type="Proteomes" id="UP000663848">
    <property type="component" value="Unassembled WGS sequence"/>
</dbReference>
<dbReference type="CDD" id="cd01647">
    <property type="entry name" value="RT_LTR"/>
    <property type="match status" value="1"/>
</dbReference>
<dbReference type="SUPFAM" id="SSF53098">
    <property type="entry name" value="Ribonuclease H-like"/>
    <property type="match status" value="1"/>
</dbReference>
<feature type="domain" description="Integrase catalytic" evidence="3">
    <location>
        <begin position="1038"/>
        <end position="1201"/>
    </location>
</feature>
<dbReference type="Gene3D" id="1.10.340.70">
    <property type="match status" value="1"/>
</dbReference>
<reference evidence="4" key="1">
    <citation type="submission" date="2021-02" db="EMBL/GenBank/DDBJ databases">
        <authorList>
            <person name="Nowell W R."/>
        </authorList>
    </citation>
    <scope>NUCLEOTIDE SEQUENCE</scope>
</reference>
<gene>
    <name evidence="4" type="ORF">QYT958_LOCUS20121</name>
</gene>
<dbReference type="InterPro" id="IPR043128">
    <property type="entry name" value="Rev_trsase/Diguanyl_cyclase"/>
</dbReference>
<dbReference type="InterPro" id="IPR012337">
    <property type="entry name" value="RNaseH-like_sf"/>
</dbReference>
<dbReference type="PROSITE" id="PS50878">
    <property type="entry name" value="RT_POL"/>
    <property type="match status" value="1"/>
</dbReference>
<dbReference type="InterPro" id="IPR043502">
    <property type="entry name" value="DNA/RNA_pol_sf"/>
</dbReference>
<dbReference type="InterPro" id="IPR036397">
    <property type="entry name" value="RNaseH_sf"/>
</dbReference>
<dbReference type="PROSITE" id="PS50994">
    <property type="entry name" value="INTEGRASE"/>
    <property type="match status" value="1"/>
</dbReference>
<dbReference type="GO" id="GO:0003676">
    <property type="term" value="F:nucleic acid binding"/>
    <property type="evidence" value="ECO:0007669"/>
    <property type="project" value="InterPro"/>
</dbReference>
<dbReference type="SUPFAM" id="SSF56672">
    <property type="entry name" value="DNA/RNA polymerases"/>
    <property type="match status" value="1"/>
</dbReference>
<comment type="caution">
    <text evidence="4">The sequence shown here is derived from an EMBL/GenBank/DDBJ whole genome shotgun (WGS) entry which is preliminary data.</text>
</comment>
<dbReference type="Pfam" id="PF00078">
    <property type="entry name" value="RVT_1"/>
    <property type="match status" value="1"/>
</dbReference>
<name>A0A821KNT8_9BILA</name>
<evidence type="ECO:0000313" key="4">
    <source>
        <dbReference type="EMBL" id="CAF4738486.1"/>
    </source>
</evidence>
<organism evidence="4 5">
    <name type="scientific">Rotaria socialis</name>
    <dbReference type="NCBI Taxonomy" id="392032"/>
    <lineage>
        <taxon>Eukaryota</taxon>
        <taxon>Metazoa</taxon>
        <taxon>Spiralia</taxon>
        <taxon>Gnathifera</taxon>
        <taxon>Rotifera</taxon>
        <taxon>Eurotatoria</taxon>
        <taxon>Bdelloidea</taxon>
        <taxon>Philodinida</taxon>
        <taxon>Philodinidae</taxon>
        <taxon>Rotaria</taxon>
    </lineage>
</organism>
<dbReference type="InterPro" id="IPR041588">
    <property type="entry name" value="Integrase_H2C2"/>
</dbReference>
<evidence type="ECO:0000256" key="1">
    <source>
        <dbReference type="SAM" id="MobiDB-lite"/>
    </source>
</evidence>
<dbReference type="InterPro" id="IPR041577">
    <property type="entry name" value="RT_RNaseH_2"/>
</dbReference>
<dbReference type="InterPro" id="IPR050951">
    <property type="entry name" value="Retrovirus_Pol_polyprotein"/>
</dbReference>
<dbReference type="InterPro" id="IPR000477">
    <property type="entry name" value="RT_dom"/>
</dbReference>
<protein>
    <recommendedName>
        <fullName evidence="6">Integrase catalytic domain-containing protein</fullName>
    </recommendedName>
</protein>
<feature type="domain" description="Reverse transcriptase" evidence="2">
    <location>
        <begin position="509"/>
        <end position="699"/>
    </location>
</feature>
<feature type="region of interest" description="Disordered" evidence="1">
    <location>
        <begin position="257"/>
        <end position="284"/>
    </location>
</feature>
<sequence length="1327" mass="152259">MSWLRDTGAFIVKERYPETDHPFIIRHLLSADALDYYPAHEDMIFNFYDLRKLLLHKQNVLAPVRTLPTLDSIATLSLTAAPPVLTSTQLPTSTTDKTIAMTTYTFAQSLEDLTQNDIRKTIIEGLQRNTAKFTGEHRQDVIKWLKTLEFKFDTADIPTAKKFYLIPQIAMQKLHSYTQSPHQDVPSFCSEMRKLFSEADPQMSSTMKLELLLAKVKPGYRLDLLKQKPKDPTEFEKMAQDIENIYLVNEAIEQNTEFNIPDRTSSYQSSNRQQRGSSANSRNTTRQNLFNYHSSSLTQQSQLQPSLSTSSIPPLMPPLPSTSSSQSQLSQSPASAATLICQWCSQAGHSARGCSFKGWSRNPVGSQNFFNQIALLCRRYNEKKNQQTFNRTVTHSQLPQRLFNDSKRLYRPTPSIHHVTLNTLPHFSSSQFQQTRDLLVNHLLDRDNKDRLLALLAQFSQLFDNSRHNISNIVVENVFNTVPHSPPSFRPHRNRHHREETQRLIEEFLEAAMIQESNLPYAAPAFIVPRKDNRPSRLVVDYRALNKITIPDVSPLPHMEDLLQELGKGYKYFSRLDLKSGYHQFRIPTADRPKTAFVVSQGHYEFRVLSMGPQNAPAAFQKTMYAVMKSCREFCHVFLDDIIICSKSFDDHIAAPIHRISNLAKDRKHLFKWTVEHSNAFHALKHLLTTAPLFLHFSVDDFPLHLATDASGTATGGFLCQDVNGERHNLFYHSKVLSPTEQKYSVPEKEALTIYHCLQCMRTLILGRTVYIHTDHCPICGIVTISDRRDACVDGMLQKPVNNRRIERVANLIQEYRIAEMKHINGKSNCLADYLSRPSDYPLFDIDYGLESKLPYSTSSNLTNPCQPSKNIVAYMTLRPQQKNSCTRYSFTTCSPLITTTPSPNVFDSNQLSHEQAQDPTISRIISQLNHSSHPDSTLSSSFIIKNGILHKLITLSPKSKRRLCVPYLPSSMIQSLLTAIHDDPFQSGHFSIDKIMSKIRTRYWWPHMKQDVHSHVQACVLCQQYNYSRQKKSGHLQPIPPVAIPLSVTGMDFCGPFAESPRENKYVLVVTDLFTHFVTAIPLPTNTAGITALTLFRHIFCRFGVCSTLITDQGTHFNNNLMSALQHLLSYNHILGAPYHPQTNGVVEPFNASMVVQISKLQQKHHNNWNDYLDAVVFAYNSSKHKTTQYSPFELFFGRSPKLPIDSPPQYYQFDRPSNYFVHLQKILQVYHQQAKLNIMNQQRYHEKYYDYNRRDPHYNVGDRVFTKIFAARGKLDPRYSTEPKIIVQINHPTYTVRHEPTGREHRYHVSDLRPVTLTYVDNDSI</sequence>
<dbReference type="FunFam" id="3.30.420.10:FF:000032">
    <property type="entry name" value="Retrovirus-related Pol polyprotein from transposon 297-like Protein"/>
    <property type="match status" value="1"/>
</dbReference>
<feature type="region of interest" description="Disordered" evidence="1">
    <location>
        <begin position="301"/>
        <end position="330"/>
    </location>
</feature>